<organism evidence="2 3">
    <name type="scientific">Plasmodium falciparum (isolate Camp / Malaysia)</name>
    <dbReference type="NCBI Taxonomy" id="5835"/>
    <lineage>
        <taxon>Eukaryota</taxon>
        <taxon>Sar</taxon>
        <taxon>Alveolata</taxon>
        <taxon>Apicomplexa</taxon>
        <taxon>Aconoidasida</taxon>
        <taxon>Haemosporida</taxon>
        <taxon>Plasmodiidae</taxon>
        <taxon>Plasmodium</taxon>
        <taxon>Plasmodium (Laverania)</taxon>
    </lineage>
</organism>
<evidence type="ECO:0000256" key="1">
    <source>
        <dbReference type="SAM" id="Phobius"/>
    </source>
</evidence>
<accession>A0A024WYK6</accession>
<proteinExistence type="predicted"/>
<keyword evidence="1" id="KW-1133">Transmembrane helix</keyword>
<dbReference type="Proteomes" id="UP000030694">
    <property type="component" value="Unassembled WGS sequence"/>
</dbReference>
<keyword evidence="1" id="KW-0812">Transmembrane</keyword>
<reference evidence="2 3" key="1">
    <citation type="submission" date="2013-02" db="EMBL/GenBank/DDBJ databases">
        <title>The Genome Annotation of Plasmodium falciparum CAMP/Malaysia.</title>
        <authorList>
            <consortium name="The Broad Institute Genome Sequencing Platform"/>
            <consortium name="The Broad Institute Genome Sequencing Center for Infectious Disease"/>
            <person name="Neafsey D."/>
            <person name="Hoffman S."/>
            <person name="Volkman S."/>
            <person name="Rosenthal P."/>
            <person name="Walker B."/>
            <person name="Young S.K."/>
            <person name="Zeng Q."/>
            <person name="Gargeya S."/>
            <person name="Fitzgerald M."/>
            <person name="Haas B."/>
            <person name="Abouelleil A."/>
            <person name="Allen A.W."/>
            <person name="Alvarado L."/>
            <person name="Arachchi H.M."/>
            <person name="Berlin A.M."/>
            <person name="Chapman S.B."/>
            <person name="Gainer-Dewar J."/>
            <person name="Goldberg J."/>
            <person name="Griggs A."/>
            <person name="Gujja S."/>
            <person name="Hansen M."/>
            <person name="Howarth C."/>
            <person name="Imamovic A."/>
            <person name="Ireland A."/>
            <person name="Larimer J."/>
            <person name="McCowan C."/>
            <person name="Murphy C."/>
            <person name="Pearson M."/>
            <person name="Poon T.W."/>
            <person name="Priest M."/>
            <person name="Roberts A."/>
            <person name="Saif S."/>
            <person name="Shea T."/>
            <person name="Sisk P."/>
            <person name="Sykes S."/>
            <person name="Wortman J."/>
            <person name="Nusbaum C."/>
            <person name="Birren B."/>
        </authorList>
    </citation>
    <scope>NUCLEOTIDE SEQUENCE [LARGE SCALE GENOMIC DNA]</scope>
    <source>
        <strain evidence="2 3">CAMP/Malaysia</strain>
    </source>
</reference>
<evidence type="ECO:0000313" key="3">
    <source>
        <dbReference type="Proteomes" id="UP000030694"/>
    </source>
</evidence>
<evidence type="ECO:0000313" key="2">
    <source>
        <dbReference type="EMBL" id="ETW58114.1"/>
    </source>
</evidence>
<sequence length="114" mass="14149">MKKKIYKYFNMLYMNVHAHNKIYNYQILNTYIKIYNINQIHLFQTLRYNLKYILTSHVHILCLYVFQQTESNECQYRDVYNKRFILNGYNFSFHILKSNFLIDNMLLLFILLKN</sequence>
<dbReference type="EMBL" id="KI927692">
    <property type="protein sequence ID" value="ETW58114.1"/>
    <property type="molecule type" value="Genomic_DNA"/>
</dbReference>
<keyword evidence="1" id="KW-0472">Membrane</keyword>
<reference evidence="2 3" key="2">
    <citation type="submission" date="2013-02" db="EMBL/GenBank/DDBJ databases">
        <title>The Genome Sequence of Plasmodium falciparum CAMP/Malaysia.</title>
        <authorList>
            <consortium name="The Broad Institute Genome Sequencing Platform"/>
            <consortium name="The Broad Institute Genome Sequencing Center for Infectious Disease"/>
            <person name="Neafsey D."/>
            <person name="Cheeseman I."/>
            <person name="Volkman S."/>
            <person name="Adams J."/>
            <person name="Walker B."/>
            <person name="Young S.K."/>
            <person name="Zeng Q."/>
            <person name="Gargeya S."/>
            <person name="Fitzgerald M."/>
            <person name="Haas B."/>
            <person name="Abouelleil A."/>
            <person name="Alvarado L."/>
            <person name="Arachchi H.M."/>
            <person name="Berlin A.M."/>
            <person name="Chapman S.B."/>
            <person name="Dewar J."/>
            <person name="Goldberg J."/>
            <person name="Griggs A."/>
            <person name="Gujja S."/>
            <person name="Hansen M."/>
            <person name="Howarth C."/>
            <person name="Imamovic A."/>
            <person name="Larimer J."/>
            <person name="McCowan C."/>
            <person name="Murphy C."/>
            <person name="Neiman D."/>
            <person name="Pearson M."/>
            <person name="Priest M."/>
            <person name="Roberts A."/>
            <person name="Saif S."/>
            <person name="Shea T."/>
            <person name="Sisk P."/>
            <person name="Sykes S."/>
            <person name="Wortman J."/>
            <person name="Nusbaum C."/>
            <person name="Birren B."/>
        </authorList>
    </citation>
    <scope>NUCLEOTIDE SEQUENCE [LARGE SCALE GENOMIC DNA]</scope>
    <source>
        <strain evidence="2 3">CAMP/Malaysia</strain>
    </source>
</reference>
<dbReference type="AlphaFoldDB" id="A0A024WYK6"/>
<name>A0A024WYK6_PLAFC</name>
<protein>
    <submittedName>
        <fullName evidence="2">Uncharacterized protein</fullName>
    </submittedName>
</protein>
<dbReference type="OMA" id="QTESNEC"/>
<feature type="transmembrane region" description="Helical" evidence="1">
    <location>
        <begin position="91"/>
        <end position="112"/>
    </location>
</feature>
<gene>
    <name evidence="2" type="ORF">PFMC_05989</name>
</gene>